<dbReference type="RefSeq" id="WP_138664195.1">
    <property type="nucleotide sequence ID" value="NZ_VCKY01000002.1"/>
</dbReference>
<keyword evidence="3" id="KW-1185">Reference proteome</keyword>
<feature type="compositionally biased region" description="Gly residues" evidence="1">
    <location>
        <begin position="1"/>
        <end position="18"/>
    </location>
</feature>
<dbReference type="SUPFAM" id="SSF49384">
    <property type="entry name" value="Carbohydrate-binding domain"/>
    <property type="match status" value="1"/>
</dbReference>
<dbReference type="Gene3D" id="2.60.40.290">
    <property type="match status" value="1"/>
</dbReference>
<dbReference type="Proteomes" id="UP000309128">
    <property type="component" value="Unassembled WGS sequence"/>
</dbReference>
<feature type="compositionally biased region" description="Basic and acidic residues" evidence="1">
    <location>
        <begin position="34"/>
        <end position="59"/>
    </location>
</feature>
<feature type="region of interest" description="Disordered" evidence="1">
    <location>
        <begin position="1"/>
        <end position="148"/>
    </location>
</feature>
<organism evidence="2 3">
    <name type="scientific">Nonomuraea turkmeniaca</name>
    <dbReference type="NCBI Taxonomy" id="103838"/>
    <lineage>
        <taxon>Bacteria</taxon>
        <taxon>Bacillati</taxon>
        <taxon>Actinomycetota</taxon>
        <taxon>Actinomycetes</taxon>
        <taxon>Streptosporangiales</taxon>
        <taxon>Streptosporangiaceae</taxon>
        <taxon>Nonomuraea</taxon>
    </lineage>
</organism>
<evidence type="ECO:0000313" key="3">
    <source>
        <dbReference type="Proteomes" id="UP000309128"/>
    </source>
</evidence>
<dbReference type="EMBL" id="VCKY01000002">
    <property type="protein sequence ID" value="TMR25507.1"/>
    <property type="molecule type" value="Genomic_DNA"/>
</dbReference>
<sequence length="415" mass="41598">MPGEGPGFFGGQSPGGTPGPFDGPDGRNGFFDGPDERHGFFDGPDDRDGGFGGPDDRTAGFDQTQGFGAGSISPPEPGDIKVAGEPTAVQTPAWAETETGFLGSGWSNDSGLDEPDERKGRRGRRKGGRGGGGGGGRGDGELLAPSSGAGKGRVALLSVAAVAIVLGGTVAGVKLMSSSGAPAKCEGTTCAAAQTASGQPDPAVSDPAPEETEPEEDTAAEEETTPSDTPTPTASYAPRTPRRTTSATPTPTPAKTKVKKSTAPTPTPTQSSEAPVEEGVTISPSENPSPVDDGTPTVGVTPDPTSGAGTFNSGGSGASVNIRQTISQRLTTYRADMTLSNTSQEQLDRPTVSVPVDGRVVSVSGAEWTQDGDLLILDLAGTLAAGDSANVSFTATGRGQEAETCGMVTGECSIS</sequence>
<dbReference type="InterPro" id="IPR008965">
    <property type="entry name" value="CBM2/CBM3_carb-bd_dom_sf"/>
</dbReference>
<reference evidence="2 3" key="1">
    <citation type="submission" date="2019-05" db="EMBL/GenBank/DDBJ databases">
        <title>Draft genome sequence of Nonomuraea turkmeniaca DSM 43926.</title>
        <authorList>
            <person name="Saricaoglu S."/>
            <person name="Isik K."/>
        </authorList>
    </citation>
    <scope>NUCLEOTIDE SEQUENCE [LARGE SCALE GENOMIC DNA]</scope>
    <source>
        <strain evidence="2 3">DSM 43926</strain>
    </source>
</reference>
<dbReference type="AlphaFoldDB" id="A0A5S4FXF7"/>
<gene>
    <name evidence="2" type="ORF">ETD86_01260</name>
</gene>
<comment type="caution">
    <text evidence="2">The sequence shown here is derived from an EMBL/GenBank/DDBJ whole genome shotgun (WGS) entry which is preliminary data.</text>
</comment>
<evidence type="ECO:0000256" key="1">
    <source>
        <dbReference type="SAM" id="MobiDB-lite"/>
    </source>
</evidence>
<accession>A0A5S4FXF7</accession>
<feature type="region of interest" description="Disordered" evidence="1">
    <location>
        <begin position="192"/>
        <end position="322"/>
    </location>
</feature>
<name>A0A5S4FXF7_9ACTN</name>
<dbReference type="GO" id="GO:0030247">
    <property type="term" value="F:polysaccharide binding"/>
    <property type="evidence" value="ECO:0007669"/>
    <property type="project" value="InterPro"/>
</dbReference>
<proteinExistence type="predicted"/>
<evidence type="ECO:0008006" key="4">
    <source>
        <dbReference type="Google" id="ProtNLM"/>
    </source>
</evidence>
<protein>
    <recommendedName>
        <fullName evidence="4">CBM2 domain-containing protein</fullName>
    </recommendedName>
</protein>
<feature type="compositionally biased region" description="Low complexity" evidence="1">
    <location>
        <begin position="226"/>
        <end position="255"/>
    </location>
</feature>
<dbReference type="OrthoDB" id="3544415at2"/>
<dbReference type="InterPro" id="IPR012291">
    <property type="entry name" value="CBM2_carb-bd_dom_sf"/>
</dbReference>
<evidence type="ECO:0000313" key="2">
    <source>
        <dbReference type="EMBL" id="TMR25507.1"/>
    </source>
</evidence>
<feature type="compositionally biased region" description="Acidic residues" evidence="1">
    <location>
        <begin position="208"/>
        <end position="225"/>
    </location>
</feature>
<dbReference type="GO" id="GO:0004553">
    <property type="term" value="F:hydrolase activity, hydrolyzing O-glycosyl compounds"/>
    <property type="evidence" value="ECO:0007669"/>
    <property type="project" value="InterPro"/>
</dbReference>
<feature type="compositionally biased region" description="Low complexity" evidence="1">
    <location>
        <begin position="290"/>
        <end position="305"/>
    </location>
</feature>